<sequence length="72" mass="7949">MLMLALEPVPVPVLVLVPVLRSSAHARTLGEWGLLCIVVVSFYLTLAMAMAVAMVMNDYLQEFARTGIIWSE</sequence>
<evidence type="ECO:0000313" key="3">
    <source>
        <dbReference type="Proteomes" id="UP000273145"/>
    </source>
</evidence>
<dbReference type="EMBL" id="CP034248">
    <property type="protein sequence ID" value="AZK45259.1"/>
    <property type="molecule type" value="Genomic_DNA"/>
</dbReference>
<keyword evidence="1" id="KW-0812">Transmembrane</keyword>
<dbReference type="AlphaFoldDB" id="A0A3S8RQY1"/>
<keyword evidence="1" id="KW-1133">Transmembrane helix</keyword>
<feature type="transmembrane region" description="Helical" evidence="1">
    <location>
        <begin position="32"/>
        <end position="55"/>
    </location>
</feature>
<evidence type="ECO:0000256" key="1">
    <source>
        <dbReference type="SAM" id="Phobius"/>
    </source>
</evidence>
<reference evidence="2 3" key="1">
    <citation type="submission" date="2018-11" db="EMBL/GenBank/DDBJ databases">
        <title>Genome sequencing of Paenibacillus lentus DSM25539(T).</title>
        <authorList>
            <person name="Kook J.-K."/>
            <person name="Park S.-N."/>
            <person name="Lim Y.K."/>
        </authorList>
    </citation>
    <scope>NUCLEOTIDE SEQUENCE [LARGE SCALE GENOMIC DNA]</scope>
    <source>
        <strain evidence="2 3">DSM 25539</strain>
    </source>
</reference>
<gene>
    <name evidence="2" type="ORF">EIM92_02800</name>
</gene>
<protein>
    <submittedName>
        <fullName evidence="2">Uncharacterized protein</fullName>
    </submittedName>
</protein>
<dbReference type="RefSeq" id="WP_125081378.1">
    <property type="nucleotide sequence ID" value="NZ_CP034248.1"/>
</dbReference>
<evidence type="ECO:0000313" key="2">
    <source>
        <dbReference type="EMBL" id="AZK45259.1"/>
    </source>
</evidence>
<proteinExistence type="predicted"/>
<name>A0A3S8RQY1_9BACL</name>
<dbReference type="Proteomes" id="UP000273145">
    <property type="component" value="Chromosome"/>
</dbReference>
<accession>A0A3S8RQY1</accession>
<keyword evidence="3" id="KW-1185">Reference proteome</keyword>
<keyword evidence="1" id="KW-0472">Membrane</keyword>
<organism evidence="2 3">
    <name type="scientific">Paenibacillus lentus</name>
    <dbReference type="NCBI Taxonomy" id="1338368"/>
    <lineage>
        <taxon>Bacteria</taxon>
        <taxon>Bacillati</taxon>
        <taxon>Bacillota</taxon>
        <taxon>Bacilli</taxon>
        <taxon>Bacillales</taxon>
        <taxon>Paenibacillaceae</taxon>
        <taxon>Paenibacillus</taxon>
    </lineage>
</organism>
<dbReference type="KEGG" id="plen:EIM92_02800"/>